<dbReference type="CDD" id="cd03875">
    <property type="entry name" value="M28_Fxna_like"/>
    <property type="match status" value="1"/>
</dbReference>
<reference evidence="20 21" key="1">
    <citation type="submission" date="2016-01" db="EMBL/GenBank/DDBJ databases">
        <title>Genome sequence of the yeast Holleya sinecauda.</title>
        <authorList>
            <person name="Dietrich F.S."/>
        </authorList>
    </citation>
    <scope>NUCLEOTIDE SEQUENCE [LARGE SCALE GENOMIC DNA]</scope>
    <source>
        <strain evidence="20 21">ATCC 58844</strain>
    </source>
</reference>
<evidence type="ECO:0000256" key="14">
    <source>
        <dbReference type="ARBA" id="ARBA00023180"/>
    </source>
</evidence>
<keyword evidence="12" id="KW-0482">Metalloprotease</keyword>
<keyword evidence="21" id="KW-1185">Reference proteome</keyword>
<evidence type="ECO:0000313" key="21">
    <source>
        <dbReference type="Proteomes" id="UP000243052"/>
    </source>
</evidence>
<dbReference type="GO" id="GO:0006508">
    <property type="term" value="P:proteolysis"/>
    <property type="evidence" value="ECO:0007669"/>
    <property type="project" value="UniProtKB-KW"/>
</dbReference>
<dbReference type="SUPFAM" id="SSF53187">
    <property type="entry name" value="Zn-dependent exopeptidases"/>
    <property type="match status" value="1"/>
</dbReference>
<dbReference type="GO" id="GO:0008235">
    <property type="term" value="F:metalloexopeptidase activity"/>
    <property type="evidence" value="ECO:0007669"/>
    <property type="project" value="InterPro"/>
</dbReference>
<evidence type="ECO:0000256" key="9">
    <source>
        <dbReference type="ARBA" id="ARBA00022801"/>
    </source>
</evidence>
<dbReference type="Gene3D" id="3.40.630.10">
    <property type="entry name" value="Zn peptidases"/>
    <property type="match status" value="1"/>
</dbReference>
<evidence type="ECO:0000256" key="15">
    <source>
        <dbReference type="RuleBase" id="RU361240"/>
    </source>
</evidence>
<evidence type="ECO:0000256" key="8">
    <source>
        <dbReference type="ARBA" id="ARBA00022723"/>
    </source>
</evidence>
<comment type="function">
    <text evidence="2">May be involved in vacuolar sorting and osmoregulation.</text>
</comment>
<feature type="transmembrane region" description="Helical" evidence="16">
    <location>
        <begin position="422"/>
        <end position="441"/>
    </location>
</feature>
<dbReference type="InterPro" id="IPR053975">
    <property type="entry name" value="PFF1_C"/>
</dbReference>
<feature type="transmembrane region" description="Helical" evidence="16">
    <location>
        <begin position="381"/>
        <end position="402"/>
    </location>
</feature>
<dbReference type="RefSeq" id="XP_017989383.1">
    <property type="nucleotide sequence ID" value="XM_018133894.1"/>
</dbReference>
<feature type="transmembrane region" description="Helical" evidence="16">
    <location>
        <begin position="353"/>
        <end position="374"/>
    </location>
</feature>
<organism evidence="20 21">
    <name type="scientific">Eremothecium sinecaudum</name>
    <dbReference type="NCBI Taxonomy" id="45286"/>
    <lineage>
        <taxon>Eukaryota</taxon>
        <taxon>Fungi</taxon>
        <taxon>Dikarya</taxon>
        <taxon>Ascomycota</taxon>
        <taxon>Saccharomycotina</taxon>
        <taxon>Saccharomycetes</taxon>
        <taxon>Saccharomycetales</taxon>
        <taxon>Saccharomycetaceae</taxon>
        <taxon>Eremothecium</taxon>
    </lineage>
</organism>
<keyword evidence="5" id="KW-0926">Vacuole</keyword>
<dbReference type="AlphaFoldDB" id="A0A0X8HVP6"/>
<dbReference type="OrthoDB" id="76293at2759"/>
<keyword evidence="10 15" id="KW-0862">Zinc</keyword>
<dbReference type="PANTHER" id="PTHR12147:SF58">
    <property type="entry name" value="VACUOLAR MEMBRANE PROTEASE"/>
    <property type="match status" value="1"/>
</dbReference>
<dbReference type="Pfam" id="PF04389">
    <property type="entry name" value="Peptidase_M28"/>
    <property type="match status" value="1"/>
</dbReference>
<protein>
    <recommendedName>
        <fullName evidence="15">Peptide hydrolase</fullName>
        <ecNumber evidence="15">3.4.-.-</ecNumber>
    </recommendedName>
</protein>
<feature type="transmembrane region" description="Helical" evidence="16">
    <location>
        <begin position="491"/>
        <end position="509"/>
    </location>
</feature>
<comment type="similarity">
    <text evidence="4 15">Belongs to the peptidase M28 family.</text>
</comment>
<feature type="domain" description="Vacuolar membrane protease transmembrane" evidence="19">
    <location>
        <begin position="391"/>
        <end position="517"/>
    </location>
</feature>
<feature type="transmembrane region" description="Helical" evidence="16">
    <location>
        <begin position="12"/>
        <end position="32"/>
    </location>
</feature>
<dbReference type="EMBL" id="CP014247">
    <property type="protein sequence ID" value="AMD22387.1"/>
    <property type="molecule type" value="Genomic_DNA"/>
</dbReference>
<keyword evidence="6 15" id="KW-0645">Protease</keyword>
<feature type="domain" description="Vacuolar membrane protease C-terminal" evidence="18">
    <location>
        <begin position="683"/>
        <end position="951"/>
    </location>
</feature>
<keyword evidence="9 15" id="KW-0378">Hydrolase</keyword>
<dbReference type="InterPro" id="IPR053976">
    <property type="entry name" value="PFF1_TM"/>
</dbReference>
<feature type="transmembrane region" description="Helical" evidence="16">
    <location>
        <begin position="453"/>
        <end position="471"/>
    </location>
</feature>
<evidence type="ECO:0000256" key="6">
    <source>
        <dbReference type="ARBA" id="ARBA00022670"/>
    </source>
</evidence>
<sequence length="957" mass="108098">MSVVKAPFRFRKTNLSTIMMIAYTVITIVYVWDHFHYQFAPPQEMATSKMLEDAWLDLEIITQYPHPYSSHANDKVHDYLLERITDITKDSSFAHVSDDYGTGIRTLFREEDILKSKSHDSKVVYYESSNVLAKVEGRDPTLEGLLLSAHFDSVPSGFGATDDGMGIVSMLAILAYYAKNQPERTIVFNFNNNEEFGLAGASAFFEHPWSKGISYVINLEGAGSGGKAVLFRTSDVATASVYADAVRDQPFGNSMYQQGFYSGHIGSESDFRVYQAQGLRGWDIAFYKPRNLYHTAKDTVLYTSKQALWHMLHTTLQLTAHMAVNKPEMEDTSSAVYFDLFGKWFVVWSAKSLFYWNCIILALFPSLLAILFLIAHDQQALNVNLCGAMCRLPVSVAVAYFGVKLFQVLVGQINPYVFSRDYVPPIVAEASLFVFINYLILSSWEQLRPLRDFKTLALVEVSMFLWVYLVSVTRWLRDSNYKATGVYPFTVGYVFVSIGAVIGVFCATLKAKYSMAKRFPIRTRKITHKRRGSDAPQVVIAVENTIIDTENTPLLTPSQNSHPGSAKSAGLDCDDDDDEGIVATLLNYDWSIQFLVVTPAVTYFTWVCLDLIMSAMNQTIQENAKSTTFVTHMALIGSLLLTLPLLPFAYQLHSVVALLFLVLAVVAGFWTIVVPPFTESSPLKLEFVQTIDLDMNNSSTVYLYGREKAFMEPILDDIPSVDGYECHGMNSNGVDVCQYTGMLPKMFDKDHNIHEDWGNIMTVEIINDDRNSSSRTPYQPITAELRINVADNRVCTLSFNSTKFESWKHANSPVREVTILNEKGNNKSASVGNNKLKNGYFKDEEGNDHFRWNNGITELQLHKLDFDRGYYSVSLEWIPQVLYRAERNEPQVMGDDDDALGVSITCYWGEYDTNSITDGFATTNVPAYDELRKYSPKNIIYSSREKGMILVKKYIEL</sequence>
<keyword evidence="13 16" id="KW-0472">Membrane</keyword>
<dbReference type="InterPro" id="IPR045175">
    <property type="entry name" value="M28_fam"/>
</dbReference>
<dbReference type="Pfam" id="PF22251">
    <property type="entry name" value="PFF1_TM"/>
    <property type="match status" value="2"/>
</dbReference>
<comment type="cofactor">
    <cofactor evidence="1">
        <name>Zn(2+)</name>
        <dbReference type="ChEBI" id="CHEBI:29105"/>
    </cofactor>
</comment>
<dbReference type="Proteomes" id="UP000243052">
    <property type="component" value="Chromosome vii"/>
</dbReference>
<accession>A0A0X8HVP6</accession>
<keyword evidence="11 16" id="KW-1133">Transmembrane helix</keyword>
<comment type="subcellular location">
    <subcellularLocation>
        <location evidence="3">Vacuole membrane</location>
        <topology evidence="3">Multi-pass membrane protein</topology>
    </subcellularLocation>
</comment>
<dbReference type="InterPro" id="IPR048024">
    <property type="entry name" value="Fxna-like_M28_dom"/>
</dbReference>
<feature type="domain" description="Vacuolar membrane protease transmembrane" evidence="19">
    <location>
        <begin position="548"/>
        <end position="652"/>
    </location>
</feature>
<evidence type="ECO:0000259" key="17">
    <source>
        <dbReference type="Pfam" id="PF04389"/>
    </source>
</evidence>
<proteinExistence type="inferred from homology"/>
<evidence type="ECO:0000256" key="16">
    <source>
        <dbReference type="SAM" id="Phobius"/>
    </source>
</evidence>
<name>A0A0X8HVP6_9SACH</name>
<dbReference type="GO" id="GO:0046872">
    <property type="term" value="F:metal ion binding"/>
    <property type="evidence" value="ECO:0007669"/>
    <property type="project" value="UniProtKB-KW"/>
</dbReference>
<evidence type="ECO:0000259" key="19">
    <source>
        <dbReference type="Pfam" id="PF22251"/>
    </source>
</evidence>
<evidence type="ECO:0000256" key="1">
    <source>
        <dbReference type="ARBA" id="ARBA00001947"/>
    </source>
</evidence>
<dbReference type="GO" id="GO:0005774">
    <property type="term" value="C:vacuolar membrane"/>
    <property type="evidence" value="ECO:0007669"/>
    <property type="project" value="UniProtKB-SubCell"/>
</dbReference>
<evidence type="ECO:0000313" key="20">
    <source>
        <dbReference type="EMBL" id="AMD22387.1"/>
    </source>
</evidence>
<feature type="transmembrane region" description="Helical" evidence="16">
    <location>
        <begin position="629"/>
        <end position="648"/>
    </location>
</feature>
<dbReference type="GeneID" id="28725737"/>
<feature type="domain" description="Peptidase M28" evidence="17">
    <location>
        <begin position="130"/>
        <end position="318"/>
    </location>
</feature>
<evidence type="ECO:0000256" key="3">
    <source>
        <dbReference type="ARBA" id="ARBA00004128"/>
    </source>
</evidence>
<evidence type="ECO:0000256" key="10">
    <source>
        <dbReference type="ARBA" id="ARBA00022833"/>
    </source>
</evidence>
<evidence type="ECO:0000256" key="13">
    <source>
        <dbReference type="ARBA" id="ARBA00023136"/>
    </source>
</evidence>
<keyword evidence="7 16" id="KW-0812">Transmembrane</keyword>
<dbReference type="STRING" id="45286.A0A0X8HVP6"/>
<evidence type="ECO:0000256" key="5">
    <source>
        <dbReference type="ARBA" id="ARBA00022554"/>
    </source>
</evidence>
<keyword evidence="8 15" id="KW-0479">Metal-binding</keyword>
<dbReference type="InterPro" id="IPR007484">
    <property type="entry name" value="Peptidase_M28"/>
</dbReference>
<evidence type="ECO:0000256" key="12">
    <source>
        <dbReference type="ARBA" id="ARBA00023049"/>
    </source>
</evidence>
<feature type="transmembrane region" description="Helical" evidence="16">
    <location>
        <begin position="655"/>
        <end position="673"/>
    </location>
</feature>
<feature type="transmembrane region" description="Helical" evidence="16">
    <location>
        <begin position="594"/>
        <end position="617"/>
    </location>
</feature>
<dbReference type="PANTHER" id="PTHR12147">
    <property type="entry name" value="METALLOPEPTIDASE M28 FAMILY MEMBER"/>
    <property type="match status" value="1"/>
</dbReference>
<evidence type="ECO:0000256" key="2">
    <source>
        <dbReference type="ARBA" id="ARBA00003273"/>
    </source>
</evidence>
<evidence type="ECO:0000256" key="4">
    <source>
        <dbReference type="ARBA" id="ARBA00010918"/>
    </source>
</evidence>
<dbReference type="Pfam" id="PF22250">
    <property type="entry name" value="PFF1_C"/>
    <property type="match status" value="1"/>
</dbReference>
<keyword evidence="14" id="KW-0325">Glycoprotein</keyword>
<evidence type="ECO:0000256" key="11">
    <source>
        <dbReference type="ARBA" id="ARBA00022989"/>
    </source>
</evidence>
<gene>
    <name evidence="20" type="ORF">AW171_hschr74422</name>
</gene>
<evidence type="ECO:0000259" key="18">
    <source>
        <dbReference type="Pfam" id="PF22250"/>
    </source>
</evidence>
<evidence type="ECO:0000256" key="7">
    <source>
        <dbReference type="ARBA" id="ARBA00022692"/>
    </source>
</evidence>
<dbReference type="FunFam" id="3.40.630.10:FF:000057">
    <property type="entry name" value="Vacuolar membrane protease"/>
    <property type="match status" value="1"/>
</dbReference>
<dbReference type="EC" id="3.4.-.-" evidence="15"/>